<comment type="caution">
    <text evidence="7">The sequence shown here is derived from an EMBL/GenBank/DDBJ whole genome shotgun (WGS) entry which is preliminary data.</text>
</comment>
<evidence type="ECO:0000313" key="8">
    <source>
        <dbReference type="Proteomes" id="UP000693970"/>
    </source>
</evidence>
<dbReference type="EMBL" id="JAGRRH010000025">
    <property type="protein sequence ID" value="KAG7342060.1"/>
    <property type="molecule type" value="Genomic_DNA"/>
</dbReference>
<dbReference type="InterPro" id="IPR050689">
    <property type="entry name" value="FKBP-type_PPIase"/>
</dbReference>
<evidence type="ECO:0000256" key="4">
    <source>
        <dbReference type="ARBA" id="ARBA00023235"/>
    </source>
</evidence>
<evidence type="ECO:0000256" key="2">
    <source>
        <dbReference type="ARBA" id="ARBA00013194"/>
    </source>
</evidence>
<reference evidence="7" key="2">
    <citation type="submission" date="2021-04" db="EMBL/GenBank/DDBJ databases">
        <authorList>
            <person name="Podell S."/>
        </authorList>
    </citation>
    <scope>NUCLEOTIDE SEQUENCE</scope>
    <source>
        <strain evidence="7">Hildebrandi</strain>
    </source>
</reference>
<dbReference type="PROSITE" id="PS50059">
    <property type="entry name" value="FKBP_PPIASE"/>
    <property type="match status" value="1"/>
</dbReference>
<dbReference type="PANTHER" id="PTHR10516:SF443">
    <property type="entry name" value="FK506-BINDING PROTEIN 59-RELATED"/>
    <property type="match status" value="1"/>
</dbReference>
<organism evidence="7 8">
    <name type="scientific">Nitzschia inconspicua</name>
    <dbReference type="NCBI Taxonomy" id="303405"/>
    <lineage>
        <taxon>Eukaryota</taxon>
        <taxon>Sar</taxon>
        <taxon>Stramenopiles</taxon>
        <taxon>Ochrophyta</taxon>
        <taxon>Bacillariophyta</taxon>
        <taxon>Bacillariophyceae</taxon>
        <taxon>Bacillariophycidae</taxon>
        <taxon>Bacillariales</taxon>
        <taxon>Bacillariaceae</taxon>
        <taxon>Nitzschia</taxon>
    </lineage>
</organism>
<gene>
    <name evidence="7" type="ORF">IV203_007152</name>
</gene>
<dbReference type="AlphaFoldDB" id="A0A9K3KFB8"/>
<keyword evidence="8" id="KW-1185">Reference proteome</keyword>
<dbReference type="Proteomes" id="UP000693970">
    <property type="component" value="Unassembled WGS sequence"/>
</dbReference>
<protein>
    <recommendedName>
        <fullName evidence="2 5">peptidylprolyl isomerase</fullName>
        <ecNumber evidence="2 5">5.2.1.8</ecNumber>
    </recommendedName>
</protein>
<dbReference type="InterPro" id="IPR001179">
    <property type="entry name" value="PPIase_FKBP_dom"/>
</dbReference>
<dbReference type="Pfam" id="PF00254">
    <property type="entry name" value="FKBP_C"/>
    <property type="match status" value="1"/>
</dbReference>
<dbReference type="OrthoDB" id="1902587at2759"/>
<dbReference type="GO" id="GO:0003755">
    <property type="term" value="F:peptidyl-prolyl cis-trans isomerase activity"/>
    <property type="evidence" value="ECO:0007669"/>
    <property type="project" value="UniProtKB-KW"/>
</dbReference>
<keyword evidence="4 5" id="KW-0413">Isomerase</keyword>
<accession>A0A9K3KFB8</accession>
<evidence type="ECO:0000313" key="7">
    <source>
        <dbReference type="EMBL" id="KAG7342060.1"/>
    </source>
</evidence>
<dbReference type="PANTHER" id="PTHR10516">
    <property type="entry name" value="PEPTIDYL-PROLYL CIS-TRANS ISOMERASE"/>
    <property type="match status" value="1"/>
</dbReference>
<proteinExistence type="predicted"/>
<dbReference type="FunFam" id="3.10.50.40:FF:000006">
    <property type="entry name" value="Peptidyl-prolyl cis-trans isomerase"/>
    <property type="match status" value="1"/>
</dbReference>
<evidence type="ECO:0000259" key="6">
    <source>
        <dbReference type="PROSITE" id="PS50059"/>
    </source>
</evidence>
<evidence type="ECO:0000256" key="5">
    <source>
        <dbReference type="PROSITE-ProRule" id="PRU00277"/>
    </source>
</evidence>
<keyword evidence="3 5" id="KW-0697">Rotamase</keyword>
<sequence>MGAEKIVLKPGSGRSPKHGEMVVAHYVGRFPNGVKEFDNSRTRNKPLTFIIGIGSVIKGWDEGIMEMQLGELALLKVSSDYGYGDEGRAPMVPPNSDLEFEVELLQVGEDKVISGSQCVII</sequence>
<evidence type="ECO:0000256" key="3">
    <source>
        <dbReference type="ARBA" id="ARBA00023110"/>
    </source>
</evidence>
<reference evidence="7" key="1">
    <citation type="journal article" date="2021" name="Sci. Rep.">
        <title>Diploid genomic architecture of Nitzschia inconspicua, an elite biomass production diatom.</title>
        <authorList>
            <person name="Oliver A."/>
            <person name="Podell S."/>
            <person name="Pinowska A."/>
            <person name="Traller J.C."/>
            <person name="Smith S.R."/>
            <person name="McClure R."/>
            <person name="Beliaev A."/>
            <person name="Bohutskyi P."/>
            <person name="Hill E.A."/>
            <person name="Rabines A."/>
            <person name="Zheng H."/>
            <person name="Allen L.Z."/>
            <person name="Kuo A."/>
            <person name="Grigoriev I.V."/>
            <person name="Allen A.E."/>
            <person name="Hazlebeck D."/>
            <person name="Allen E.E."/>
        </authorList>
    </citation>
    <scope>NUCLEOTIDE SEQUENCE</scope>
    <source>
        <strain evidence="7">Hildebrandi</strain>
    </source>
</reference>
<feature type="domain" description="PPIase FKBP-type" evidence="6">
    <location>
        <begin position="19"/>
        <end position="108"/>
    </location>
</feature>
<name>A0A9K3KFB8_9STRA</name>
<comment type="catalytic activity">
    <reaction evidence="1 5">
        <text>[protein]-peptidylproline (omega=180) = [protein]-peptidylproline (omega=0)</text>
        <dbReference type="Rhea" id="RHEA:16237"/>
        <dbReference type="Rhea" id="RHEA-COMP:10747"/>
        <dbReference type="Rhea" id="RHEA-COMP:10748"/>
        <dbReference type="ChEBI" id="CHEBI:83833"/>
        <dbReference type="ChEBI" id="CHEBI:83834"/>
        <dbReference type="EC" id="5.2.1.8"/>
    </reaction>
</comment>
<dbReference type="EC" id="5.2.1.8" evidence="2 5"/>
<evidence type="ECO:0000256" key="1">
    <source>
        <dbReference type="ARBA" id="ARBA00000971"/>
    </source>
</evidence>